<feature type="region of interest" description="Disordered" evidence="1">
    <location>
        <begin position="354"/>
        <end position="377"/>
    </location>
</feature>
<feature type="compositionally biased region" description="Basic and acidic residues" evidence="1">
    <location>
        <begin position="46"/>
        <end position="61"/>
    </location>
</feature>
<evidence type="ECO:0000256" key="1">
    <source>
        <dbReference type="SAM" id="MobiDB-lite"/>
    </source>
</evidence>
<evidence type="ECO:0000313" key="4">
    <source>
        <dbReference type="EMBL" id="CAL1138857.1"/>
    </source>
</evidence>
<evidence type="ECO:0000313" key="5">
    <source>
        <dbReference type="Proteomes" id="UP001152797"/>
    </source>
</evidence>
<dbReference type="EMBL" id="CAMXCT020000994">
    <property type="protein sequence ID" value="CAL1138857.1"/>
    <property type="molecule type" value="Genomic_DNA"/>
</dbReference>
<dbReference type="EMBL" id="CAMXCT030006703">
    <property type="protein sequence ID" value="CAL4805923.1"/>
    <property type="molecule type" value="Genomic_DNA"/>
</dbReference>
<comment type="caution">
    <text evidence="3">The sequence shown here is derived from an EMBL/GenBank/DDBJ whole genome shotgun (WGS) entry which is preliminary data.</text>
</comment>
<organism evidence="3">
    <name type="scientific">Cladocopium goreaui</name>
    <dbReference type="NCBI Taxonomy" id="2562237"/>
    <lineage>
        <taxon>Eukaryota</taxon>
        <taxon>Sar</taxon>
        <taxon>Alveolata</taxon>
        <taxon>Dinophyceae</taxon>
        <taxon>Suessiales</taxon>
        <taxon>Symbiodiniaceae</taxon>
        <taxon>Cladocopium</taxon>
    </lineage>
</organism>
<feature type="compositionally biased region" description="Low complexity" evidence="1">
    <location>
        <begin position="101"/>
        <end position="116"/>
    </location>
</feature>
<gene>
    <name evidence="2" type="ORF">C1SCF055_LOCUS12926</name>
    <name evidence="3" type="ORF">C1SCF055_LOCUS43163</name>
</gene>
<dbReference type="Proteomes" id="UP001152797">
    <property type="component" value="Unassembled WGS sequence"/>
</dbReference>
<keyword evidence="5" id="KW-1185">Reference proteome</keyword>
<dbReference type="EMBL" id="CAMXCT020006703">
    <property type="protein sequence ID" value="CAL1171986.1"/>
    <property type="molecule type" value="Genomic_DNA"/>
</dbReference>
<evidence type="ECO:0000313" key="2">
    <source>
        <dbReference type="EMBL" id="CAI3985482.1"/>
    </source>
</evidence>
<evidence type="ECO:0000313" key="3">
    <source>
        <dbReference type="EMBL" id="CAI4018611.1"/>
    </source>
</evidence>
<feature type="compositionally biased region" description="Basic and acidic residues" evidence="1">
    <location>
        <begin position="356"/>
        <end position="371"/>
    </location>
</feature>
<proteinExistence type="predicted"/>
<sequence length="573" mass="63912">MTCSYAWCWCAGPVHESLQAGRFMPGNGNFPIGKIGEKDLKLFRTRSELPEPENKPGDTRKPSGPVNDEVGDTLRDESPATTVPGHPAGGKSMPPPPPPMSTRSSPPSPVSSLRSMGTSSSDVKSKNSTKYDKYKDGREKLREMFLKCGSFGKLELEVAKMNRQTAANTLMGGWHNEVSLREIKKWDADMIAHSKEWARSRGLLQKNEVHGKEEWKIPTDREFMFKNETEQSSTARGSMEVEDSDGTLFLNEVTEEYALRTGTSGEETNHAQTGAVGAAANAKTLAFPVLQTNQDVYSLLAVYIELSGKKVDKTTELEDKLKAMNLDRATECLGKDQLGGQINALSLPFRSIKPPKAADAKSKASKKDKDTGVAQQQEDLDLDKEFGEALIGQLDLLNKIASAGRSQTNACRNLHSLIHRAGIILPLRIHTVEIPVRRKKPKLRKQWVHYPVILPRHSMCTRFLYAVLPSELYWGDQTLRYLNQFFADDLLKLYEVAGHQIYACVIGVKGDWPYLRKDWFDMRPDAPWKLETLEDCDSPYKPGGTPFFVLPGLTSPARVMIDSAHTWHIGNPN</sequence>
<dbReference type="AlphaFoldDB" id="A0A9P1GPQ0"/>
<dbReference type="EMBL" id="CAMXCT010000994">
    <property type="protein sequence ID" value="CAI3985482.1"/>
    <property type="molecule type" value="Genomic_DNA"/>
</dbReference>
<dbReference type="EMBL" id="CAMXCT010006703">
    <property type="protein sequence ID" value="CAI4018611.1"/>
    <property type="molecule type" value="Genomic_DNA"/>
</dbReference>
<accession>A0A9P1GPQ0</accession>
<reference evidence="4" key="2">
    <citation type="submission" date="2024-04" db="EMBL/GenBank/DDBJ databases">
        <authorList>
            <person name="Chen Y."/>
            <person name="Shah S."/>
            <person name="Dougan E. K."/>
            <person name="Thang M."/>
            <person name="Chan C."/>
        </authorList>
    </citation>
    <scope>NUCLEOTIDE SEQUENCE [LARGE SCALE GENOMIC DNA]</scope>
</reference>
<feature type="compositionally biased region" description="Basic and acidic residues" evidence="1">
    <location>
        <begin position="123"/>
        <end position="135"/>
    </location>
</feature>
<reference evidence="3" key="1">
    <citation type="submission" date="2022-10" db="EMBL/GenBank/DDBJ databases">
        <authorList>
            <person name="Chen Y."/>
            <person name="Dougan E. K."/>
            <person name="Chan C."/>
            <person name="Rhodes N."/>
            <person name="Thang M."/>
        </authorList>
    </citation>
    <scope>NUCLEOTIDE SEQUENCE</scope>
</reference>
<protein>
    <submittedName>
        <fullName evidence="3">Uncharacterized protein</fullName>
    </submittedName>
</protein>
<name>A0A9P1GPQ0_9DINO</name>
<dbReference type="EMBL" id="CAMXCT030000994">
    <property type="protein sequence ID" value="CAL4772794.1"/>
    <property type="molecule type" value="Genomic_DNA"/>
</dbReference>
<feature type="region of interest" description="Disordered" evidence="1">
    <location>
        <begin position="46"/>
        <end position="135"/>
    </location>
</feature>
<dbReference type="OrthoDB" id="439821at2759"/>